<evidence type="ECO:0000313" key="2">
    <source>
        <dbReference type="Proteomes" id="UP000001520"/>
    </source>
</evidence>
<dbReference type="Proteomes" id="UP000001520">
    <property type="component" value="Chromosome"/>
</dbReference>
<sequence length="317" mass="36605">MKVSSLSVVCFDDNNYEFINGSLKNDILYPSFAIKNEYNSLDELISELNANIIESKSKYITFVYGGSDLLDRVEFLNRNIMNHSAEILKRFKSSFDIELKDYLIDYSLYESENEYVAYICGIPKHFEELFHKIKNAKFISCFSDIYATSLFFTNENEISLKLNVRNNNTVLCITESNNILFTRGLNIGLKSIAQKIATDGGVSINSVFDYLADVGVDDYETEEKQAISTTIRDNIDRVSLEIQRTLDYYNRYISKGKVESINIIGKFNSIKSIEKYYNKLFNLKINKTIPENFIAESNHEFDDFDYLIEILGAFKEI</sequence>
<name>D3PDP6_DEFDS</name>
<gene>
    <name evidence="1" type="ordered locus">DEFDS_1251</name>
</gene>
<dbReference type="eggNOG" id="COG4972">
    <property type="taxonomic scope" value="Bacteria"/>
</dbReference>
<reference evidence="1 2" key="1">
    <citation type="journal article" date="2010" name="DNA Res.">
        <title>Bacterial lifestyle in a deep-sea hydrothermal vent chimney revealed by the genome sequence of the thermophilic bacterium Deferribacter desulfuricans SSM1.</title>
        <authorList>
            <person name="Takaki Y."/>
            <person name="Shimamura S."/>
            <person name="Nakagawa S."/>
            <person name="Fukuhara Y."/>
            <person name="Horikawa H."/>
            <person name="Ankai A."/>
            <person name="Harada T."/>
            <person name="Hosoyama A."/>
            <person name="Oguchi A."/>
            <person name="Fukui S."/>
            <person name="Fujita N."/>
            <person name="Takami H."/>
            <person name="Takai K."/>
        </authorList>
    </citation>
    <scope>NUCLEOTIDE SEQUENCE [LARGE SCALE GENOMIC DNA]</scope>
    <source>
        <strain evidence="2">DSM 14783 / JCM 11476 / NBRC 101012 / SSM1</strain>
    </source>
</reference>
<dbReference type="RefSeq" id="WP_013007966.1">
    <property type="nucleotide sequence ID" value="NC_013939.1"/>
</dbReference>
<dbReference type="OrthoDB" id="5296002at2"/>
<dbReference type="KEGG" id="ddf:DEFDS_1251"/>
<dbReference type="HOGENOM" id="CLU_876385_0_0_0"/>
<organism evidence="1 2">
    <name type="scientific">Deferribacter desulfuricans (strain DSM 14783 / JCM 11476 / NBRC 101012 / SSM1)</name>
    <dbReference type="NCBI Taxonomy" id="639282"/>
    <lineage>
        <taxon>Bacteria</taxon>
        <taxon>Pseudomonadati</taxon>
        <taxon>Deferribacterota</taxon>
        <taxon>Deferribacteres</taxon>
        <taxon>Deferribacterales</taxon>
        <taxon>Deferribacteraceae</taxon>
        <taxon>Deferribacter</taxon>
    </lineage>
</organism>
<dbReference type="AlphaFoldDB" id="D3PDP6"/>
<proteinExistence type="predicted"/>
<keyword evidence="2" id="KW-1185">Reference proteome</keyword>
<dbReference type="STRING" id="639282.DEFDS_1251"/>
<dbReference type="EMBL" id="AP011529">
    <property type="protein sequence ID" value="BAI80719.1"/>
    <property type="molecule type" value="Genomic_DNA"/>
</dbReference>
<accession>D3PDP6</accession>
<protein>
    <submittedName>
        <fullName evidence="1">Uncharacterized protein</fullName>
    </submittedName>
</protein>
<evidence type="ECO:0000313" key="1">
    <source>
        <dbReference type="EMBL" id="BAI80719.1"/>
    </source>
</evidence>
<dbReference type="Gene3D" id="3.30.420.40">
    <property type="match status" value="2"/>
</dbReference>